<dbReference type="UniPathway" id="UPA00028">
    <property type="reaction ID" value="UER00005"/>
</dbReference>
<evidence type="ECO:0000256" key="1">
    <source>
        <dbReference type="ARBA" id="ARBA00004990"/>
    </source>
</evidence>
<sequence>MELRLLFILTVRIPPGIRLFNKIGEFREWRRQLLLDRKTLGYVPTMGALHKGHLALVEAAKKQCDHVALTIFVNPAQFAPHEDLASYPRTLQADLEKLESFQPAAVLVPQIDEMYPSGIELDVSKQVGPFVEVKGLSHQLEGVTRPHFFRGVATVVSKLLNIMHVCPTIRESDGLAMSSRNMYLTLNERQHALVLYNALRAVEELYNAGERHVDVLIKAAVDLVAQDKEVKLDYISINSGKDLSPLTEVKDGFVVSGAVFLGKSKAVERKILAVVKCLYGFREYFHSHQFAPVTKACGLPVYMSLALFKRLDSTRQDKVSYDQFLSGWSELMRMSDDNESLLFNILRKPDAKTLTPDDFLPVLEDVVTNHPGLQFLGNHTMFQERYIETVICRIYHDANCPGGRLTMAQFRKCGFARVVQSLVPEVDLNTTQDYFSYKHFYVFYCKFWTLDTDHDLILSEEDLAQYNQGSLSTQVVKRIIEYGHIPAFANHNQKKNTISYLEYIWFLLSEVDKSTPMAIEYWFRCMDLDGDGILSSYELSRFWKDQEERITISMGVRYRQLSFGLNPEECIQFDDIMRQLNDLVQPRKPGLFRLQDLKRQPFVAERFFDTFLSFDRFQIHESYQGLIRAKRLYESKQESSSGMAESNIGLAYLLLTDWIEYAEMEYEQIIMNEQYNSNNDDDHDDDMDTQLENNSGDEITVIHEEEVVPANMDGPVYLMTITVDELPTDEEHECGSSTGSSSDLSPPHTPNDPTSEPWKKWQSEETEEEKEEDRAAEWLSWTSTCTRNLAEVVDKTTLKE</sequence>
<dbReference type="NCBIfam" id="TIGR00125">
    <property type="entry name" value="cyt_tran_rel"/>
    <property type="match status" value="1"/>
</dbReference>
<feature type="region of interest" description="Disordered" evidence="11">
    <location>
        <begin position="729"/>
        <end position="778"/>
    </location>
</feature>
<feature type="domain" description="EF-hand" evidence="12">
    <location>
        <begin position="514"/>
        <end position="549"/>
    </location>
</feature>
<evidence type="ECO:0000256" key="9">
    <source>
        <dbReference type="ARBA" id="ARBA00032806"/>
    </source>
</evidence>
<dbReference type="InterPro" id="IPR011992">
    <property type="entry name" value="EF-hand-dom_pair"/>
</dbReference>
<keyword evidence="5" id="KW-0566">Pantothenate biosynthesis</keyword>
<dbReference type="SUPFAM" id="SSF47473">
    <property type="entry name" value="EF-hand"/>
    <property type="match status" value="2"/>
</dbReference>
<dbReference type="SUPFAM" id="SSF52374">
    <property type="entry name" value="Nucleotidylyl transferase"/>
    <property type="match status" value="1"/>
</dbReference>
<evidence type="ECO:0000313" key="13">
    <source>
        <dbReference type="EMBL" id="KAF7729671.1"/>
    </source>
</evidence>
<proteinExistence type="inferred from homology"/>
<dbReference type="Pfam" id="PF02569">
    <property type="entry name" value="Pantoate_ligase"/>
    <property type="match status" value="2"/>
</dbReference>
<dbReference type="PANTHER" id="PTHR14095">
    <property type="entry name" value="PHOSPHATASE 2A REGULATORY SUBUNIT-RELATED"/>
    <property type="match status" value="1"/>
</dbReference>
<evidence type="ECO:0000256" key="6">
    <source>
        <dbReference type="ARBA" id="ARBA00022723"/>
    </source>
</evidence>
<dbReference type="InterPro" id="IPR042176">
    <property type="entry name" value="Pantoate_ligase_C"/>
</dbReference>
<evidence type="ECO:0000259" key="12">
    <source>
        <dbReference type="PROSITE" id="PS50222"/>
    </source>
</evidence>
<accession>A0A8H7BT37</accession>
<evidence type="ECO:0000256" key="7">
    <source>
        <dbReference type="ARBA" id="ARBA00022837"/>
    </source>
</evidence>
<dbReference type="EC" id="6.3.2.1" evidence="3"/>
<dbReference type="InterPro" id="IPR041534">
    <property type="entry name" value="EF-hand_13"/>
</dbReference>
<dbReference type="InterPro" id="IPR003721">
    <property type="entry name" value="Pantoate_ligase"/>
</dbReference>
<reference evidence="13" key="1">
    <citation type="submission" date="2020-01" db="EMBL/GenBank/DDBJ databases">
        <title>Genome Sequencing of Three Apophysomyces-Like Fungal Strains Confirms a Novel Fungal Genus in the Mucoromycota with divergent Burkholderia-like Endosymbiotic Bacteria.</title>
        <authorList>
            <person name="Stajich J.E."/>
            <person name="Macias A.M."/>
            <person name="Carter-House D."/>
            <person name="Lovett B."/>
            <person name="Kasson L.R."/>
            <person name="Berry K."/>
            <person name="Grigoriev I."/>
            <person name="Chang Y."/>
            <person name="Spatafora J."/>
            <person name="Kasson M.T."/>
        </authorList>
    </citation>
    <scope>NUCLEOTIDE SEQUENCE</scope>
    <source>
        <strain evidence="13">NRRL A-21654</strain>
    </source>
</reference>
<dbReference type="Gene3D" id="1.10.238.10">
    <property type="entry name" value="EF-hand"/>
    <property type="match status" value="1"/>
</dbReference>
<dbReference type="GO" id="GO:0000159">
    <property type="term" value="C:protein phosphatase type 2A complex"/>
    <property type="evidence" value="ECO:0007669"/>
    <property type="project" value="TreeGrafter"/>
</dbReference>
<keyword evidence="14" id="KW-1185">Reference proteome</keyword>
<dbReference type="Proteomes" id="UP000605846">
    <property type="component" value="Unassembled WGS sequence"/>
</dbReference>
<dbReference type="Gene3D" id="1.10.238.220">
    <property type="match status" value="1"/>
</dbReference>
<evidence type="ECO:0000256" key="2">
    <source>
        <dbReference type="ARBA" id="ARBA00009256"/>
    </source>
</evidence>
<comment type="similarity">
    <text evidence="2">Belongs to the pantothenate synthetase family.</text>
</comment>
<gene>
    <name evidence="13" type="primary">PPP2R3A</name>
    <name evidence="13" type="ORF">EC973_004044</name>
</gene>
<dbReference type="InterPro" id="IPR004821">
    <property type="entry name" value="Cyt_trans-like"/>
</dbReference>
<protein>
    <recommendedName>
        <fullName evidence="4">Pantoate--beta-alanine ligase</fullName>
        <ecNumber evidence="3">6.3.2.1</ecNumber>
    </recommendedName>
    <alternativeName>
        <fullName evidence="9">Pantoate-activating enzyme</fullName>
    </alternativeName>
    <alternativeName>
        <fullName evidence="8">Pantothenate synthetase</fullName>
    </alternativeName>
</protein>
<feature type="compositionally biased region" description="Low complexity" evidence="11">
    <location>
        <begin position="736"/>
        <end position="745"/>
    </location>
</feature>
<comment type="pathway">
    <text evidence="1">Cofactor biosynthesis; (R)-pantothenate biosynthesis; (R)-pantothenate from (R)-pantoate and beta-alanine: step 1/1.</text>
</comment>
<dbReference type="InterPro" id="IPR002048">
    <property type="entry name" value="EF_hand_dom"/>
</dbReference>
<dbReference type="AlphaFoldDB" id="A0A8H7BT37"/>
<dbReference type="PROSITE" id="PS50222">
    <property type="entry name" value="EF_HAND_2"/>
    <property type="match status" value="1"/>
</dbReference>
<dbReference type="EMBL" id="JABAYA010000023">
    <property type="protein sequence ID" value="KAF7729671.1"/>
    <property type="molecule type" value="Genomic_DNA"/>
</dbReference>
<evidence type="ECO:0000256" key="4">
    <source>
        <dbReference type="ARBA" id="ARBA00015647"/>
    </source>
</evidence>
<dbReference type="PROSITE" id="PS00018">
    <property type="entry name" value="EF_HAND_1"/>
    <property type="match status" value="1"/>
</dbReference>
<dbReference type="FunFam" id="1.10.238.10:FF:000025">
    <property type="entry name" value="serine/threonine-protein phosphatase 2A regulatory subunit B'' subunit alpha"/>
    <property type="match status" value="1"/>
</dbReference>
<dbReference type="Gene3D" id="3.40.50.620">
    <property type="entry name" value="HUPs"/>
    <property type="match status" value="1"/>
</dbReference>
<evidence type="ECO:0000256" key="10">
    <source>
        <dbReference type="ARBA" id="ARBA00048258"/>
    </source>
</evidence>
<evidence type="ECO:0000256" key="11">
    <source>
        <dbReference type="SAM" id="MobiDB-lite"/>
    </source>
</evidence>
<name>A0A8H7BT37_9FUNG</name>
<dbReference type="GO" id="GO:0004592">
    <property type="term" value="F:pantoate-beta-alanine ligase activity"/>
    <property type="evidence" value="ECO:0007669"/>
    <property type="project" value="UniProtKB-EC"/>
</dbReference>
<dbReference type="GO" id="GO:0019888">
    <property type="term" value="F:protein phosphatase regulator activity"/>
    <property type="evidence" value="ECO:0007669"/>
    <property type="project" value="TreeGrafter"/>
</dbReference>
<evidence type="ECO:0000256" key="8">
    <source>
        <dbReference type="ARBA" id="ARBA00029902"/>
    </source>
</evidence>
<evidence type="ECO:0000313" key="14">
    <source>
        <dbReference type="Proteomes" id="UP000605846"/>
    </source>
</evidence>
<comment type="caution">
    <text evidence="13">The sequence shown here is derived from an EMBL/GenBank/DDBJ whole genome shotgun (WGS) entry which is preliminary data.</text>
</comment>
<dbReference type="OrthoDB" id="5586at2759"/>
<comment type="catalytic activity">
    <reaction evidence="10">
        <text>(R)-pantoate + beta-alanine + ATP = (R)-pantothenate + AMP + diphosphate + H(+)</text>
        <dbReference type="Rhea" id="RHEA:10912"/>
        <dbReference type="ChEBI" id="CHEBI:15378"/>
        <dbReference type="ChEBI" id="CHEBI:15980"/>
        <dbReference type="ChEBI" id="CHEBI:29032"/>
        <dbReference type="ChEBI" id="CHEBI:30616"/>
        <dbReference type="ChEBI" id="CHEBI:33019"/>
        <dbReference type="ChEBI" id="CHEBI:57966"/>
        <dbReference type="ChEBI" id="CHEBI:456215"/>
        <dbReference type="EC" id="6.3.2.1"/>
    </reaction>
</comment>
<evidence type="ECO:0000256" key="3">
    <source>
        <dbReference type="ARBA" id="ARBA00012219"/>
    </source>
</evidence>
<organism evidence="13 14">
    <name type="scientific">Apophysomyces ossiformis</name>
    <dbReference type="NCBI Taxonomy" id="679940"/>
    <lineage>
        <taxon>Eukaryota</taxon>
        <taxon>Fungi</taxon>
        <taxon>Fungi incertae sedis</taxon>
        <taxon>Mucoromycota</taxon>
        <taxon>Mucoromycotina</taxon>
        <taxon>Mucoromycetes</taxon>
        <taxon>Mucorales</taxon>
        <taxon>Mucorineae</taxon>
        <taxon>Mucoraceae</taxon>
        <taxon>Apophysomyces</taxon>
    </lineage>
</organism>
<keyword evidence="6" id="KW-0479">Metal-binding</keyword>
<dbReference type="InterPro" id="IPR018247">
    <property type="entry name" value="EF_Hand_1_Ca_BS"/>
</dbReference>
<dbReference type="Gene3D" id="1.10.238.230">
    <property type="match status" value="1"/>
</dbReference>
<dbReference type="Pfam" id="PF17958">
    <property type="entry name" value="EF-hand_13"/>
    <property type="match status" value="1"/>
</dbReference>
<dbReference type="Gene3D" id="3.30.1300.10">
    <property type="entry name" value="Pantoate-beta-alanine ligase, C-terminal domain"/>
    <property type="match status" value="1"/>
</dbReference>
<keyword evidence="7" id="KW-0106">Calcium</keyword>
<dbReference type="GO" id="GO:0005509">
    <property type="term" value="F:calcium ion binding"/>
    <property type="evidence" value="ECO:0007669"/>
    <property type="project" value="InterPro"/>
</dbReference>
<dbReference type="GO" id="GO:0015940">
    <property type="term" value="P:pantothenate biosynthetic process"/>
    <property type="evidence" value="ECO:0007669"/>
    <property type="project" value="UniProtKB-UniPathway"/>
</dbReference>
<dbReference type="PANTHER" id="PTHR14095:SF0">
    <property type="entry name" value="MIP22305P"/>
    <property type="match status" value="1"/>
</dbReference>
<dbReference type="InterPro" id="IPR014729">
    <property type="entry name" value="Rossmann-like_a/b/a_fold"/>
</dbReference>
<evidence type="ECO:0000256" key="5">
    <source>
        <dbReference type="ARBA" id="ARBA00022655"/>
    </source>
</evidence>